<accession>A0A0N1IJD0</accession>
<feature type="region of interest" description="Disordered" evidence="1">
    <location>
        <begin position="1502"/>
        <end position="1525"/>
    </location>
</feature>
<name>A0A0N1IJD0_LEPSE</name>
<dbReference type="Gene3D" id="2.130.10.10">
    <property type="entry name" value="YVTN repeat-like/Quinoprotein amine dehydrogenase"/>
    <property type="match status" value="1"/>
</dbReference>
<evidence type="ECO:0000313" key="2">
    <source>
        <dbReference type="EMBL" id="KPI85028.1"/>
    </source>
</evidence>
<comment type="caution">
    <text evidence="2">The sequence shown here is derived from an EMBL/GenBank/DDBJ whole genome shotgun (WGS) entry which is preliminary data.</text>
</comment>
<keyword evidence="3" id="KW-1185">Reference proteome</keyword>
<dbReference type="EMBL" id="LJSK01000213">
    <property type="protein sequence ID" value="KPI85028.1"/>
    <property type="molecule type" value="Genomic_DNA"/>
</dbReference>
<reference evidence="2 3" key="1">
    <citation type="journal article" date="2015" name="PLoS Pathog.">
        <title>Leptomonas seymouri: Adaptations to the Dixenous Life Cycle Analyzed by Genome Sequencing, Transcriptome Profiling and Co-infection with Leishmania donovani.</title>
        <authorList>
            <person name="Kraeva N."/>
            <person name="Butenko A."/>
            <person name="Hlavacova J."/>
            <person name="Kostygov A."/>
            <person name="Myskova J."/>
            <person name="Grybchuk D."/>
            <person name="Lestinova T."/>
            <person name="Votypka J."/>
            <person name="Volf P."/>
            <person name="Opperdoes F."/>
            <person name="Flegontov P."/>
            <person name="Lukes J."/>
            <person name="Yurchenko V."/>
        </authorList>
    </citation>
    <scope>NUCLEOTIDE SEQUENCE [LARGE SCALE GENOMIC DNA]</scope>
    <source>
        <strain evidence="2 3">ATCC 30220</strain>
    </source>
</reference>
<evidence type="ECO:0000313" key="3">
    <source>
        <dbReference type="Proteomes" id="UP000038009"/>
    </source>
</evidence>
<dbReference type="OMA" id="PGKDYNC"/>
<gene>
    <name evidence="2" type="ORF">ABL78_5912</name>
</gene>
<dbReference type="Proteomes" id="UP000038009">
    <property type="component" value="Unassembled WGS sequence"/>
</dbReference>
<evidence type="ECO:0000256" key="1">
    <source>
        <dbReference type="SAM" id="MobiDB-lite"/>
    </source>
</evidence>
<dbReference type="InterPro" id="IPR015943">
    <property type="entry name" value="WD40/YVTN_repeat-like_dom_sf"/>
</dbReference>
<sequence>MNSAQPPFDSPVTAVQWGPNGIVYFATGNVLYRSNTGCGATSPPSLLFSPVLPSDTTVRRICAPPSTVINTLALASCTTVTPTEMGKTAVTEYSTLVFMGAADHLLAQIDCSSGDPPRFRLDSKTSASPLRGTAVLPLGCLCVLRTAASRILRIVVDAARGLVLVLTSSNDLFYARLGDVQGALQARAASQYEDVSEGIWHCRVRGPPLGVVLAADILIDGDTGAGAALPPYRLFAATYAGTVVEWYPTKSLAEMREAPVNLQAHHRSAQSDGFCVAARIQAHPCGCAVFSVRVEQSTPPIVDGGGCQSKAIQRTHLVTCSDDRSVTLYERRHFVSNGAAKRGTSSQGKQQEGDWVLLWRGSGTSFSKSRVFDVAVCAVWSSTCAVTGSSCSCALSSATCWTCAAHVAAAGEDGCVQVVRVEKKNAEDEPLERPTSINVSWRFVRARQHRGHGAYRVAFCKPTGAHITLASGGFDGTVLAHSYPSTPLVEDPAPRRLRILDASTVTLEGQAPNTHLSVSLNHREASSTAAQVRVVHVDAAGHLLAFTSQMLCVQYHGGALEHKFWTPLPNTLEADALCGLPACAESFQLPVSTWRHESAGGPEEIVGVSCAIVGTTTGAVYAIPYAYSRVDGGTVHFVCQLTTGALQTDCQTTMSSIVATTALQPHGKVTYMVAAVLKASMTSSTVDQRQTVLVATNHVRHTVALSALRIGLGSTAHAMKTKDGSSVQMAGEWQFLSVLHDCPGPLTTALSLIPIPAAVEAATQSFWLLVGDKSGCLIGVRQVVSKAELCCISSKATLSAPQSRFTVSLPASTTLPASMPIKSAATVYTYVFPAHLHIAISALCVEGGSGAAKGTLNISEESVCEPIVLQITGTGGLVEFLCLPTLPTGHEQMSIAGEGATLILRAAPSREPLRLPFEISSTLAVSSQVSVVQFGTTVSVLYRIPGRTAWVLVDAYEDIRAPRLLTARICEMSRPTNDESATALAVFVAHCSDGHTVEQFSCFPAQPQLQLSSGLCARTSLLHGGGLPGKDYNCVTYAPAPLHCLIMGNEDSSLVVYPLHIPPAPDADSCEAPSLLRRVIAPINICGAHHSNILAIAVLPPMRTGKSSGNARFASVGGGAMINLWAADDASSPLRLVDWWCGCVPKSIAPPYAVEGKHPKAGSETAVTGEGGSMDDVHRPTSCLMLQKRRMRRALALPESVALTERIARFMCVTSWGAYALAVGSSDGMLLFFRIRPAEAVTSEGSTGPGSCETLQLQWQGCLSRERAKPILCVTSTAIQSAVARSSVSEESLGLLVAGDTNGFVYVVDTIAHRVVAQLRLEQSSVNALSEIHAIPSDPGAPDGAVVTRHTWRFAAMHDSGVIHLVQIDASISPDVALPHNTVTQAQLTVLSSAATGVTAGRGVRWTLASQPLLAITEERITYFDPRELQRGVLAILCERRVSIRCVSGAVVVPETGLHASEENSESATLPSGRDSSVAMCTLPCVAVVGQGFEMVHSIDPDMGSGGAASDDEVAHGHKPVQVDA</sequence>
<protein>
    <submittedName>
        <fullName evidence="2">Uncharacterized protein</fullName>
    </submittedName>
</protein>
<dbReference type="SUPFAM" id="SSF50978">
    <property type="entry name" value="WD40 repeat-like"/>
    <property type="match status" value="2"/>
</dbReference>
<dbReference type="OrthoDB" id="272652at2759"/>
<dbReference type="VEuPathDB" id="TriTrypDB:Lsey_0213_0050"/>
<dbReference type="InterPro" id="IPR036322">
    <property type="entry name" value="WD40_repeat_dom_sf"/>
</dbReference>
<organism evidence="2 3">
    <name type="scientific">Leptomonas seymouri</name>
    <dbReference type="NCBI Taxonomy" id="5684"/>
    <lineage>
        <taxon>Eukaryota</taxon>
        <taxon>Discoba</taxon>
        <taxon>Euglenozoa</taxon>
        <taxon>Kinetoplastea</taxon>
        <taxon>Metakinetoplastina</taxon>
        <taxon>Trypanosomatida</taxon>
        <taxon>Trypanosomatidae</taxon>
        <taxon>Leishmaniinae</taxon>
        <taxon>Leptomonas</taxon>
    </lineage>
</organism>
<proteinExistence type="predicted"/>